<accession>A0A9D1CP04</accession>
<comment type="subcellular location">
    <subcellularLocation>
        <location evidence="2">Cell membrane</location>
        <topology evidence="2">Multi-pass membrane protein</topology>
    </subcellularLocation>
</comment>
<dbReference type="Pfam" id="PF01554">
    <property type="entry name" value="MatE"/>
    <property type="match status" value="2"/>
</dbReference>
<evidence type="ECO:0000256" key="2">
    <source>
        <dbReference type="ARBA" id="ARBA00004651"/>
    </source>
</evidence>
<evidence type="ECO:0000256" key="1">
    <source>
        <dbReference type="ARBA" id="ARBA00003408"/>
    </source>
</evidence>
<keyword evidence="7" id="KW-1003">Cell membrane</keyword>
<dbReference type="GO" id="GO:0042910">
    <property type="term" value="F:xenobiotic transmembrane transporter activity"/>
    <property type="evidence" value="ECO:0007669"/>
    <property type="project" value="InterPro"/>
</dbReference>
<comment type="function">
    <text evidence="1">Multidrug efflux pump.</text>
</comment>
<keyword evidence="10" id="KW-0406">Ion transport</keyword>
<dbReference type="EMBL" id="DVFN01000091">
    <property type="protein sequence ID" value="HIQ69907.1"/>
    <property type="molecule type" value="Genomic_DNA"/>
</dbReference>
<protein>
    <recommendedName>
        <fullName evidence="4">Probable multidrug resistance protein NorM</fullName>
    </recommendedName>
    <alternativeName>
        <fullName evidence="12">Multidrug-efflux transporter</fullName>
    </alternativeName>
</protein>
<dbReference type="Proteomes" id="UP000886874">
    <property type="component" value="Unassembled WGS sequence"/>
</dbReference>
<keyword evidence="11 13" id="KW-0472">Membrane</keyword>
<evidence type="ECO:0000256" key="4">
    <source>
        <dbReference type="ARBA" id="ARBA00020268"/>
    </source>
</evidence>
<dbReference type="InterPro" id="IPR048279">
    <property type="entry name" value="MdtK-like"/>
</dbReference>
<evidence type="ECO:0000256" key="5">
    <source>
        <dbReference type="ARBA" id="ARBA00022448"/>
    </source>
</evidence>
<dbReference type="InterPro" id="IPR002528">
    <property type="entry name" value="MATE_fam"/>
</dbReference>
<dbReference type="AlphaFoldDB" id="A0A9D1CP04"/>
<reference evidence="14" key="2">
    <citation type="journal article" date="2021" name="PeerJ">
        <title>Extensive microbial diversity within the chicken gut microbiome revealed by metagenomics and culture.</title>
        <authorList>
            <person name="Gilroy R."/>
            <person name="Ravi A."/>
            <person name="Getino M."/>
            <person name="Pursley I."/>
            <person name="Horton D.L."/>
            <person name="Alikhan N.F."/>
            <person name="Baker D."/>
            <person name="Gharbi K."/>
            <person name="Hall N."/>
            <person name="Watson M."/>
            <person name="Adriaenssens E.M."/>
            <person name="Foster-Nyarko E."/>
            <person name="Jarju S."/>
            <person name="Secka A."/>
            <person name="Antonio M."/>
            <person name="Oren A."/>
            <person name="Chaudhuri R.R."/>
            <person name="La Ragione R."/>
            <person name="Hildebrand F."/>
            <person name="Pallen M.J."/>
        </authorList>
    </citation>
    <scope>NUCLEOTIDE SEQUENCE</scope>
    <source>
        <strain evidence="14">ChiSjej2B20-13462</strain>
    </source>
</reference>
<feature type="transmembrane region" description="Helical" evidence="13">
    <location>
        <begin position="233"/>
        <end position="259"/>
    </location>
</feature>
<feature type="transmembrane region" description="Helical" evidence="13">
    <location>
        <begin position="93"/>
        <end position="115"/>
    </location>
</feature>
<dbReference type="PIRSF" id="PIRSF006603">
    <property type="entry name" value="DinF"/>
    <property type="match status" value="1"/>
</dbReference>
<gene>
    <name evidence="14" type="ORF">IAA67_06230</name>
</gene>
<dbReference type="PANTHER" id="PTHR43298:SF2">
    <property type="entry name" value="FMN_FAD EXPORTER YEEO-RELATED"/>
    <property type="match status" value="1"/>
</dbReference>
<feature type="transmembrane region" description="Helical" evidence="13">
    <location>
        <begin position="359"/>
        <end position="377"/>
    </location>
</feature>
<keyword evidence="5" id="KW-0813">Transport</keyword>
<evidence type="ECO:0000256" key="13">
    <source>
        <dbReference type="SAM" id="Phobius"/>
    </source>
</evidence>
<reference evidence="14" key="1">
    <citation type="submission" date="2020-10" db="EMBL/GenBank/DDBJ databases">
        <authorList>
            <person name="Gilroy R."/>
        </authorList>
    </citation>
    <scope>NUCLEOTIDE SEQUENCE</scope>
    <source>
        <strain evidence="14">ChiSjej2B20-13462</strain>
    </source>
</reference>
<dbReference type="PANTHER" id="PTHR43298">
    <property type="entry name" value="MULTIDRUG RESISTANCE PROTEIN NORM-RELATED"/>
    <property type="match status" value="1"/>
</dbReference>
<evidence type="ECO:0000313" key="14">
    <source>
        <dbReference type="EMBL" id="HIQ69907.1"/>
    </source>
</evidence>
<dbReference type="GO" id="GO:0005886">
    <property type="term" value="C:plasma membrane"/>
    <property type="evidence" value="ECO:0007669"/>
    <property type="project" value="UniProtKB-SubCell"/>
</dbReference>
<dbReference type="NCBIfam" id="TIGR00797">
    <property type="entry name" value="matE"/>
    <property type="match status" value="1"/>
</dbReference>
<feature type="transmembrane region" description="Helical" evidence="13">
    <location>
        <begin position="135"/>
        <end position="159"/>
    </location>
</feature>
<evidence type="ECO:0000256" key="8">
    <source>
        <dbReference type="ARBA" id="ARBA00022692"/>
    </source>
</evidence>
<evidence type="ECO:0000256" key="3">
    <source>
        <dbReference type="ARBA" id="ARBA00010199"/>
    </source>
</evidence>
<dbReference type="GO" id="GO:0006811">
    <property type="term" value="P:monoatomic ion transport"/>
    <property type="evidence" value="ECO:0007669"/>
    <property type="project" value="UniProtKB-KW"/>
</dbReference>
<feature type="transmembrane region" description="Helical" evidence="13">
    <location>
        <begin position="166"/>
        <end position="187"/>
    </location>
</feature>
<feature type="transmembrane region" description="Helical" evidence="13">
    <location>
        <begin position="412"/>
        <end position="435"/>
    </location>
</feature>
<organism evidence="14 15">
    <name type="scientific">Candidatus Avoscillospira stercorigallinarum</name>
    <dbReference type="NCBI Taxonomy" id="2840708"/>
    <lineage>
        <taxon>Bacteria</taxon>
        <taxon>Bacillati</taxon>
        <taxon>Bacillota</taxon>
        <taxon>Clostridia</taxon>
        <taxon>Eubacteriales</taxon>
        <taxon>Oscillospiraceae</taxon>
        <taxon>Oscillospiraceae incertae sedis</taxon>
        <taxon>Candidatus Avoscillospira</taxon>
    </lineage>
</organism>
<sequence>MKSQNLTQGGILKSLVTFAFPVLLALFLQVMYGAADLIIVGQFAGTGEQSGVASGSQLFHLVTLVITGLTMGVTVLVGNAIGARDPERAGRGIGAGIAIFAVIAVAVTAVVVPWSDGLASLLDAPPEAFAQTSSYVRICGIGTVFIVAYNVIGAVFRGIGDSKTPLLTVAIACVINIVGDLVLVGVFHLGAAGAAIATVTAQAVSVIVSLVLIRRKELPFTFHRFYVRFDPVYVRAILRVGIPIALQELLVQFSFLFIQVVVNGMGVTQSAAVGVAEKAVGFLMLVGSAYMQSISAFVAQNNGAGQYNRSKKALFYGIETAFAAGVVMAALAFFGGGALASLFSREAAVIAGAHEYLKAYAFDCLLTAIFFCYVGYFNGCGKTIFVMAQGVVGAFCIRVPAVFLLSRAADASLFRIGLATPLSSLVQIFLCLGAYRYYQKKGLGLPTEARQID</sequence>
<feature type="transmembrane region" description="Helical" evidence="13">
    <location>
        <begin position="279"/>
        <end position="299"/>
    </location>
</feature>
<feature type="transmembrane region" description="Helical" evidence="13">
    <location>
        <begin position="58"/>
        <end position="81"/>
    </location>
</feature>
<feature type="transmembrane region" description="Helical" evidence="13">
    <location>
        <begin position="384"/>
        <end position="406"/>
    </location>
</feature>
<name>A0A9D1CP04_9FIRM</name>
<keyword evidence="6" id="KW-0050">Antiport</keyword>
<proteinExistence type="inferred from homology"/>
<keyword evidence="9 13" id="KW-1133">Transmembrane helix</keyword>
<evidence type="ECO:0000256" key="7">
    <source>
        <dbReference type="ARBA" id="ARBA00022475"/>
    </source>
</evidence>
<evidence type="ECO:0000313" key="15">
    <source>
        <dbReference type="Proteomes" id="UP000886874"/>
    </source>
</evidence>
<comment type="similarity">
    <text evidence="3">Belongs to the multi antimicrobial extrusion (MATE) (TC 2.A.66.1) family.</text>
</comment>
<feature type="transmembrane region" description="Helical" evidence="13">
    <location>
        <begin position="193"/>
        <end position="213"/>
    </location>
</feature>
<evidence type="ECO:0000256" key="9">
    <source>
        <dbReference type="ARBA" id="ARBA00022989"/>
    </source>
</evidence>
<dbReference type="CDD" id="cd13138">
    <property type="entry name" value="MATE_yoeA_like"/>
    <property type="match status" value="1"/>
</dbReference>
<evidence type="ECO:0000256" key="11">
    <source>
        <dbReference type="ARBA" id="ARBA00023136"/>
    </source>
</evidence>
<feature type="transmembrane region" description="Helical" evidence="13">
    <location>
        <begin position="12"/>
        <end position="32"/>
    </location>
</feature>
<evidence type="ECO:0000256" key="10">
    <source>
        <dbReference type="ARBA" id="ARBA00023065"/>
    </source>
</evidence>
<dbReference type="InterPro" id="IPR050222">
    <property type="entry name" value="MATE_MdtK"/>
</dbReference>
<evidence type="ECO:0000256" key="12">
    <source>
        <dbReference type="ARBA" id="ARBA00031636"/>
    </source>
</evidence>
<dbReference type="GO" id="GO:0015297">
    <property type="term" value="F:antiporter activity"/>
    <property type="evidence" value="ECO:0007669"/>
    <property type="project" value="UniProtKB-KW"/>
</dbReference>
<comment type="caution">
    <text evidence="14">The sequence shown here is derived from an EMBL/GenBank/DDBJ whole genome shotgun (WGS) entry which is preliminary data.</text>
</comment>
<evidence type="ECO:0000256" key="6">
    <source>
        <dbReference type="ARBA" id="ARBA00022449"/>
    </source>
</evidence>
<keyword evidence="8 13" id="KW-0812">Transmembrane</keyword>
<feature type="transmembrane region" description="Helical" evidence="13">
    <location>
        <begin position="320"/>
        <end position="339"/>
    </location>
</feature>